<feature type="domain" description="CCHC-type" evidence="2">
    <location>
        <begin position="32"/>
        <end position="48"/>
    </location>
</feature>
<protein>
    <submittedName>
        <fullName evidence="3">Retrovirus-related pol polyprotein from transposon TNT 1-94</fullName>
    </submittedName>
</protein>
<gene>
    <name evidence="3" type="ORF">Tco_1032876</name>
</gene>
<evidence type="ECO:0000256" key="1">
    <source>
        <dbReference type="PROSITE-ProRule" id="PRU00047"/>
    </source>
</evidence>
<evidence type="ECO:0000259" key="2">
    <source>
        <dbReference type="PROSITE" id="PS50158"/>
    </source>
</evidence>
<organism evidence="3 4">
    <name type="scientific">Tanacetum coccineum</name>
    <dbReference type="NCBI Taxonomy" id="301880"/>
    <lineage>
        <taxon>Eukaryota</taxon>
        <taxon>Viridiplantae</taxon>
        <taxon>Streptophyta</taxon>
        <taxon>Embryophyta</taxon>
        <taxon>Tracheophyta</taxon>
        <taxon>Spermatophyta</taxon>
        <taxon>Magnoliopsida</taxon>
        <taxon>eudicotyledons</taxon>
        <taxon>Gunneridae</taxon>
        <taxon>Pentapetalae</taxon>
        <taxon>asterids</taxon>
        <taxon>campanulids</taxon>
        <taxon>Asterales</taxon>
        <taxon>Asteraceae</taxon>
        <taxon>Asteroideae</taxon>
        <taxon>Anthemideae</taxon>
        <taxon>Anthemidinae</taxon>
        <taxon>Tanacetum</taxon>
    </lineage>
</organism>
<dbReference type="InterPro" id="IPR036875">
    <property type="entry name" value="Znf_CCHC_sf"/>
</dbReference>
<reference evidence="3" key="2">
    <citation type="submission" date="2022-01" db="EMBL/GenBank/DDBJ databases">
        <authorList>
            <person name="Yamashiro T."/>
            <person name="Shiraishi A."/>
            <person name="Satake H."/>
            <person name="Nakayama K."/>
        </authorList>
    </citation>
    <scope>NUCLEOTIDE SEQUENCE</scope>
</reference>
<name>A0ABQ5GEG9_9ASTR</name>
<keyword evidence="1" id="KW-0863">Zinc-finger</keyword>
<dbReference type="InterPro" id="IPR001878">
    <property type="entry name" value="Znf_CCHC"/>
</dbReference>
<proteinExistence type="predicted"/>
<dbReference type="Pfam" id="PF00098">
    <property type="entry name" value="zf-CCHC"/>
    <property type="match status" value="1"/>
</dbReference>
<dbReference type="Gene3D" id="4.10.60.10">
    <property type="entry name" value="Zinc finger, CCHC-type"/>
    <property type="match status" value="1"/>
</dbReference>
<sequence>MNLCATSVGRLSSRRYRTEEAYQSPGQAKPIKCYNCNGLGHIARECPRPKRLQDSDYFKDKMLLMQAHRVVTYWMKNSLCFIVRRTAGTSYDSNTPSEVHDHDTFENHLDEYHEVTQKCKPMELHNYDVDSGAELYKKSNTIRMISIGKDNEDSHTVQEAPDFNSFFKIKNLKHQIQEKDNVIRHLKDLVTNVNDRRCEPFNAIDVTAVIEQNDCDRVELEKVKQQYKELYDSYKITRAHTSEKTSTMLNAIESLKAQLRSKKKTKGLCLTSDLVNQKYLLPGRVNIPLKQADQILEALTKRKNRILPAKKENKRSRSTP</sequence>
<keyword evidence="1" id="KW-0862">Zinc</keyword>
<dbReference type="Proteomes" id="UP001151760">
    <property type="component" value="Unassembled WGS sequence"/>
</dbReference>
<dbReference type="SUPFAM" id="SSF57756">
    <property type="entry name" value="Retrovirus zinc finger-like domains"/>
    <property type="match status" value="1"/>
</dbReference>
<evidence type="ECO:0000313" key="4">
    <source>
        <dbReference type="Proteomes" id="UP001151760"/>
    </source>
</evidence>
<comment type="caution">
    <text evidence="3">The sequence shown here is derived from an EMBL/GenBank/DDBJ whole genome shotgun (WGS) entry which is preliminary data.</text>
</comment>
<accession>A0ABQ5GEG9</accession>
<dbReference type="EMBL" id="BQNB010018365">
    <property type="protein sequence ID" value="GJT73590.1"/>
    <property type="molecule type" value="Genomic_DNA"/>
</dbReference>
<reference evidence="3" key="1">
    <citation type="journal article" date="2022" name="Int. J. Mol. Sci.">
        <title>Draft Genome of Tanacetum Coccineum: Genomic Comparison of Closely Related Tanacetum-Family Plants.</title>
        <authorList>
            <person name="Yamashiro T."/>
            <person name="Shiraishi A."/>
            <person name="Nakayama K."/>
            <person name="Satake H."/>
        </authorList>
    </citation>
    <scope>NUCLEOTIDE SEQUENCE</scope>
</reference>
<dbReference type="PROSITE" id="PS50158">
    <property type="entry name" value="ZF_CCHC"/>
    <property type="match status" value="1"/>
</dbReference>
<keyword evidence="1" id="KW-0479">Metal-binding</keyword>
<evidence type="ECO:0000313" key="3">
    <source>
        <dbReference type="EMBL" id="GJT73590.1"/>
    </source>
</evidence>
<dbReference type="SMART" id="SM00343">
    <property type="entry name" value="ZnF_C2HC"/>
    <property type="match status" value="1"/>
</dbReference>
<keyword evidence="4" id="KW-1185">Reference proteome</keyword>